<keyword evidence="1" id="KW-0812">Transmembrane</keyword>
<keyword evidence="1" id="KW-0472">Membrane</keyword>
<reference evidence="2 3" key="1">
    <citation type="submission" date="2019-10" db="EMBL/GenBank/DDBJ databases">
        <title>Rubrobacter sp nov SCSIO 52090 isolated from a deep-sea sediment in the South China Sea.</title>
        <authorList>
            <person name="Chen R.W."/>
        </authorList>
    </citation>
    <scope>NUCLEOTIDE SEQUENCE [LARGE SCALE GENOMIC DNA]</scope>
    <source>
        <strain evidence="2 3">SCSIO 52909</strain>
    </source>
</reference>
<dbReference type="AlphaFoldDB" id="A0A6G8Q6G6"/>
<dbReference type="Proteomes" id="UP000501452">
    <property type="component" value="Chromosome"/>
</dbReference>
<gene>
    <name evidence="2" type="ORF">GBA63_05035</name>
</gene>
<feature type="transmembrane region" description="Helical" evidence="1">
    <location>
        <begin position="162"/>
        <end position="181"/>
    </location>
</feature>
<evidence type="ECO:0000313" key="3">
    <source>
        <dbReference type="Proteomes" id="UP000501452"/>
    </source>
</evidence>
<name>A0A6G8Q6G6_9ACTN</name>
<protein>
    <submittedName>
        <fullName evidence="2">Uncharacterized protein</fullName>
    </submittedName>
</protein>
<organism evidence="2 3">
    <name type="scientific">Rubrobacter tropicus</name>
    <dbReference type="NCBI Taxonomy" id="2653851"/>
    <lineage>
        <taxon>Bacteria</taxon>
        <taxon>Bacillati</taxon>
        <taxon>Actinomycetota</taxon>
        <taxon>Rubrobacteria</taxon>
        <taxon>Rubrobacterales</taxon>
        <taxon>Rubrobacteraceae</taxon>
        <taxon>Rubrobacter</taxon>
    </lineage>
</organism>
<sequence length="225" mass="22549">MTSTRTYQNNIGANTESSAPNLGPRLMRAAWLAILLGLGVEVVLLTISVFGGPGSPTFVADLVKSVTWSVFVCVGLAVGTAISRARVPLMGLLGLLSAPAAFEVSRALHKGTIEALALSGGTDAGGTPTILLAVLKGVEYGCLGLAVGWVGDHTRGGAAAHVAAGLAVGAVFGGSILGLVYGMAPGSFSASDLLARGINELLFPVGCALVLFSAKSLGERSTAES</sequence>
<dbReference type="KEGG" id="rub:GBA63_05035"/>
<evidence type="ECO:0000313" key="2">
    <source>
        <dbReference type="EMBL" id="QIN82075.1"/>
    </source>
</evidence>
<feature type="transmembrane region" description="Helical" evidence="1">
    <location>
        <begin position="29"/>
        <end position="50"/>
    </location>
</feature>
<proteinExistence type="predicted"/>
<accession>A0A6G8Q6G6</accession>
<dbReference type="EMBL" id="CP045119">
    <property type="protein sequence ID" value="QIN82075.1"/>
    <property type="molecule type" value="Genomic_DNA"/>
</dbReference>
<feature type="transmembrane region" description="Helical" evidence="1">
    <location>
        <begin position="62"/>
        <end position="82"/>
    </location>
</feature>
<keyword evidence="3" id="KW-1185">Reference proteome</keyword>
<dbReference type="RefSeq" id="WP_166174053.1">
    <property type="nucleotide sequence ID" value="NZ_CP045119.1"/>
</dbReference>
<keyword evidence="1" id="KW-1133">Transmembrane helix</keyword>
<evidence type="ECO:0000256" key="1">
    <source>
        <dbReference type="SAM" id="Phobius"/>
    </source>
</evidence>